<dbReference type="RefSeq" id="WP_188609516.1">
    <property type="nucleotide sequence ID" value="NZ_BMGG01000004.1"/>
</dbReference>
<dbReference type="Pfam" id="PF00106">
    <property type="entry name" value="adh_short"/>
    <property type="match status" value="1"/>
</dbReference>
<dbReference type="InterPro" id="IPR036291">
    <property type="entry name" value="NAD(P)-bd_dom_sf"/>
</dbReference>
<protein>
    <submittedName>
        <fullName evidence="4">Short-chain dehydrogenase</fullName>
    </submittedName>
</protein>
<evidence type="ECO:0000313" key="5">
    <source>
        <dbReference type="Proteomes" id="UP000637002"/>
    </source>
</evidence>
<proteinExistence type="inferred from homology"/>
<evidence type="ECO:0000256" key="2">
    <source>
        <dbReference type="ARBA" id="ARBA00023002"/>
    </source>
</evidence>
<keyword evidence="5" id="KW-1185">Reference proteome</keyword>
<dbReference type="PRINTS" id="PR00080">
    <property type="entry name" value="SDRFAMILY"/>
</dbReference>
<gene>
    <name evidence="4" type="ORF">GCM10010994_25270</name>
</gene>
<comment type="caution">
    <text evidence="4">The sequence shown here is derived from an EMBL/GenBank/DDBJ whole genome shotgun (WGS) entry which is preliminary data.</text>
</comment>
<comment type="similarity">
    <text evidence="1 3">Belongs to the short-chain dehydrogenases/reductases (SDR) family.</text>
</comment>
<reference evidence="4" key="2">
    <citation type="submission" date="2020-09" db="EMBL/GenBank/DDBJ databases">
        <authorList>
            <person name="Sun Q."/>
            <person name="Zhou Y."/>
        </authorList>
    </citation>
    <scope>NUCLEOTIDE SEQUENCE</scope>
    <source>
        <strain evidence="4">CGMCC 1.12919</strain>
    </source>
</reference>
<evidence type="ECO:0000256" key="3">
    <source>
        <dbReference type="RuleBase" id="RU000363"/>
    </source>
</evidence>
<sequence>MKTKDFDGLAALVTGAGAGLGRQYALDLARRGARVMINDIAVTADGTPLAAQIAEDFRHEGLTAAHDQGDVSVEADAASMVQRTIEAFGRIDILVNNAGNTLAAHSYDVTTSDFDAVLRVHLHGTLWTMRTALPHMRARNYGRIVNTASSLGAFGAPGALPYVAAKSAIIGLTKGAALENADHDIRINAVSPTAYTGLAKGYFDTQPQIPLDKLHVDRVSPAVVLLAHRDCPLNGEVISAGAGRVARIFTATVRGYCSDGLTYEEVSSNLDRVLDADEFFALKSSLEQYKLMPIQIAP</sequence>
<evidence type="ECO:0000256" key="1">
    <source>
        <dbReference type="ARBA" id="ARBA00006484"/>
    </source>
</evidence>
<dbReference type="Proteomes" id="UP000637002">
    <property type="component" value="Unassembled WGS sequence"/>
</dbReference>
<dbReference type="GO" id="GO:0016491">
    <property type="term" value="F:oxidoreductase activity"/>
    <property type="evidence" value="ECO:0007669"/>
    <property type="project" value="UniProtKB-KW"/>
</dbReference>
<accession>A0A916UAX4</accession>
<dbReference type="InterPro" id="IPR002347">
    <property type="entry name" value="SDR_fam"/>
</dbReference>
<organism evidence="4 5">
    <name type="scientific">Chelatococcus reniformis</name>
    <dbReference type="NCBI Taxonomy" id="1494448"/>
    <lineage>
        <taxon>Bacteria</taxon>
        <taxon>Pseudomonadati</taxon>
        <taxon>Pseudomonadota</taxon>
        <taxon>Alphaproteobacteria</taxon>
        <taxon>Hyphomicrobiales</taxon>
        <taxon>Chelatococcaceae</taxon>
        <taxon>Chelatococcus</taxon>
    </lineage>
</organism>
<dbReference type="PANTHER" id="PTHR45024:SF2">
    <property type="entry name" value="SCP2 DOMAIN-CONTAINING PROTEIN"/>
    <property type="match status" value="1"/>
</dbReference>
<dbReference type="PROSITE" id="PS00061">
    <property type="entry name" value="ADH_SHORT"/>
    <property type="match status" value="1"/>
</dbReference>
<dbReference type="Gene3D" id="3.40.50.720">
    <property type="entry name" value="NAD(P)-binding Rossmann-like Domain"/>
    <property type="match status" value="1"/>
</dbReference>
<name>A0A916UAX4_9HYPH</name>
<dbReference type="InterPro" id="IPR051687">
    <property type="entry name" value="Peroxisomal_Beta-Oxidation"/>
</dbReference>
<dbReference type="AlphaFoldDB" id="A0A916UAX4"/>
<dbReference type="InterPro" id="IPR020904">
    <property type="entry name" value="Sc_DH/Rdtase_CS"/>
</dbReference>
<evidence type="ECO:0000313" key="4">
    <source>
        <dbReference type="EMBL" id="GGC65617.1"/>
    </source>
</evidence>
<reference evidence="4" key="1">
    <citation type="journal article" date="2014" name="Int. J. Syst. Evol. Microbiol.">
        <title>Complete genome sequence of Corynebacterium casei LMG S-19264T (=DSM 44701T), isolated from a smear-ripened cheese.</title>
        <authorList>
            <consortium name="US DOE Joint Genome Institute (JGI-PGF)"/>
            <person name="Walter F."/>
            <person name="Albersmeier A."/>
            <person name="Kalinowski J."/>
            <person name="Ruckert C."/>
        </authorList>
    </citation>
    <scope>NUCLEOTIDE SEQUENCE</scope>
    <source>
        <strain evidence="4">CGMCC 1.12919</strain>
    </source>
</reference>
<keyword evidence="2" id="KW-0560">Oxidoreductase</keyword>
<dbReference type="PRINTS" id="PR00081">
    <property type="entry name" value="GDHRDH"/>
</dbReference>
<dbReference type="PANTHER" id="PTHR45024">
    <property type="entry name" value="DEHYDROGENASES, SHORT CHAIN"/>
    <property type="match status" value="1"/>
</dbReference>
<dbReference type="EMBL" id="BMGG01000004">
    <property type="protein sequence ID" value="GGC65617.1"/>
    <property type="molecule type" value="Genomic_DNA"/>
</dbReference>
<dbReference type="SUPFAM" id="SSF51735">
    <property type="entry name" value="NAD(P)-binding Rossmann-fold domains"/>
    <property type="match status" value="1"/>
</dbReference>